<dbReference type="EMBL" id="DMZY01000007">
    <property type="protein sequence ID" value="HAV91604.1"/>
    <property type="molecule type" value="Genomic_DNA"/>
</dbReference>
<keyword evidence="2" id="KW-0511">Multifunctional enzyme</keyword>
<dbReference type="Pfam" id="PF01641">
    <property type="entry name" value="SelR"/>
    <property type="match status" value="1"/>
</dbReference>
<evidence type="ECO:0000259" key="7">
    <source>
        <dbReference type="PROSITE" id="PS51790"/>
    </source>
</evidence>
<dbReference type="InterPro" id="IPR036509">
    <property type="entry name" value="Met_Sox_Rdtase_MsrA_sf"/>
</dbReference>
<evidence type="ECO:0000256" key="2">
    <source>
        <dbReference type="ARBA" id="ARBA00023268"/>
    </source>
</evidence>
<evidence type="ECO:0000256" key="6">
    <source>
        <dbReference type="HAMAP-Rule" id="MF_01401"/>
    </source>
</evidence>
<feature type="domain" description="MsrB" evidence="7">
    <location>
        <begin position="23"/>
        <end position="143"/>
    </location>
</feature>
<comment type="function">
    <text evidence="6">Has an important function as a repair enzyme for proteins that have been inactivated by oxidation. Catalyzes the reversible oxidation-reduction of methionine sulfoxide in proteins to methionine.</text>
</comment>
<dbReference type="NCBIfam" id="TIGR00401">
    <property type="entry name" value="msrA"/>
    <property type="match status" value="1"/>
</dbReference>
<proteinExistence type="inferred from homology"/>
<evidence type="ECO:0000313" key="9">
    <source>
        <dbReference type="Proteomes" id="UP000264062"/>
    </source>
</evidence>
<comment type="catalytic activity">
    <reaction evidence="3 6">
        <text>L-methionyl-[protein] + [thioredoxin]-disulfide + H2O = L-methionyl-(S)-S-oxide-[protein] + [thioredoxin]-dithiol</text>
        <dbReference type="Rhea" id="RHEA:14217"/>
        <dbReference type="Rhea" id="RHEA-COMP:10698"/>
        <dbReference type="Rhea" id="RHEA-COMP:10700"/>
        <dbReference type="Rhea" id="RHEA-COMP:12313"/>
        <dbReference type="Rhea" id="RHEA-COMP:12315"/>
        <dbReference type="ChEBI" id="CHEBI:15377"/>
        <dbReference type="ChEBI" id="CHEBI:16044"/>
        <dbReference type="ChEBI" id="CHEBI:29950"/>
        <dbReference type="ChEBI" id="CHEBI:44120"/>
        <dbReference type="ChEBI" id="CHEBI:50058"/>
        <dbReference type="EC" id="1.8.4.11"/>
    </reaction>
</comment>
<dbReference type="NCBIfam" id="NF004036">
    <property type="entry name" value="PRK05508.1"/>
    <property type="match status" value="1"/>
</dbReference>
<dbReference type="GO" id="GO:0008113">
    <property type="term" value="F:peptide-methionine (S)-S-oxide reductase activity"/>
    <property type="evidence" value="ECO:0007669"/>
    <property type="project" value="UniProtKB-UniRule"/>
</dbReference>
<dbReference type="EC" id="1.8.4.11" evidence="6"/>
<dbReference type="InterPro" id="IPR002569">
    <property type="entry name" value="Met_Sox_Rdtase_MsrA_dom"/>
</dbReference>
<dbReference type="PANTHER" id="PTHR43774:SF1">
    <property type="entry name" value="PEPTIDE METHIONINE SULFOXIDE REDUCTASE MSRA 2"/>
    <property type="match status" value="1"/>
</dbReference>
<comment type="catalytic activity">
    <reaction evidence="4">
        <text>L-methionyl-[protein] + [thioredoxin]-disulfide + H2O = L-methionyl-(R)-S-oxide-[protein] + [thioredoxin]-dithiol</text>
        <dbReference type="Rhea" id="RHEA:24164"/>
        <dbReference type="Rhea" id="RHEA-COMP:10698"/>
        <dbReference type="Rhea" id="RHEA-COMP:10700"/>
        <dbReference type="Rhea" id="RHEA-COMP:12313"/>
        <dbReference type="Rhea" id="RHEA-COMP:12314"/>
        <dbReference type="ChEBI" id="CHEBI:15377"/>
        <dbReference type="ChEBI" id="CHEBI:16044"/>
        <dbReference type="ChEBI" id="CHEBI:29950"/>
        <dbReference type="ChEBI" id="CHEBI:45764"/>
        <dbReference type="ChEBI" id="CHEBI:50058"/>
        <dbReference type="EC" id="1.8.4.12"/>
    </reaction>
</comment>
<dbReference type="Gene3D" id="3.30.1060.10">
    <property type="entry name" value="Peptide methionine sulphoxide reductase MsrA"/>
    <property type="match status" value="1"/>
</dbReference>
<name>A0A350H7T8_UNCW3</name>
<dbReference type="NCBIfam" id="NF004042">
    <property type="entry name" value="PRK05550.1"/>
    <property type="match status" value="1"/>
</dbReference>
<dbReference type="SUPFAM" id="SSF51316">
    <property type="entry name" value="Mss4-like"/>
    <property type="match status" value="1"/>
</dbReference>
<gene>
    <name evidence="6" type="primary">msrA</name>
    <name evidence="8" type="ORF">DCW38_00220</name>
</gene>
<dbReference type="Gene3D" id="2.170.150.20">
    <property type="entry name" value="Peptide methionine sulfoxide reductase"/>
    <property type="match status" value="1"/>
</dbReference>
<dbReference type="NCBIfam" id="TIGR00357">
    <property type="entry name" value="peptide-methionine (R)-S-oxide reductase MsrB"/>
    <property type="match status" value="1"/>
</dbReference>
<dbReference type="AlphaFoldDB" id="A0A350H7T8"/>
<protein>
    <recommendedName>
        <fullName evidence="6">Peptide methionine sulfoxide reductase MsrA</fullName>
        <shortName evidence="6">Protein-methionine-S-oxide reductase</shortName>
        <ecNumber evidence="6">1.8.4.11</ecNumber>
    </recommendedName>
    <alternativeName>
        <fullName evidence="6">Peptide-methionine (S)-S-oxide reductase</fullName>
        <shortName evidence="6">Peptide Met(O) reductase</shortName>
    </alternativeName>
</protein>
<sequence>MLIFITLLLMTLSCKEAKDMTNNDKDYRNLTSEEKRVIVNKGTEMPFTGEYNNFYEEGAYNCKRCGAPLYISTAKFKSTCGWPSFDEEIKGAVKRIPDADGMRIEIQCANCKAHLGHVFEGEGYTDKNVRHCVNSISLVFVPKNNALAKKAYFAGGCFWGVEYFFEKREGVISAVSGYMGGEKDSPTYKDVCTGASGHYETVEVTYDANKTSFEELAKFFFEIHDFEQKNGQGPDIGEQYKSVVFYRDEEEKRTAERLIGILKEKGYDVATKVLQSEKFYIAEDYHQDYYEHKGSKPYCHIHMKKF</sequence>
<evidence type="ECO:0000256" key="3">
    <source>
        <dbReference type="ARBA" id="ARBA00047806"/>
    </source>
</evidence>
<dbReference type="HAMAP" id="MF_01401">
    <property type="entry name" value="MsrA"/>
    <property type="match status" value="1"/>
</dbReference>
<dbReference type="SUPFAM" id="SSF55068">
    <property type="entry name" value="Peptide methionine sulfoxide reductase"/>
    <property type="match status" value="1"/>
</dbReference>
<dbReference type="GO" id="GO:0033744">
    <property type="term" value="F:L-methionine:thioredoxin-disulfide S-oxidoreductase activity"/>
    <property type="evidence" value="ECO:0007669"/>
    <property type="project" value="RHEA"/>
</dbReference>
<accession>A0A350H7T8</accession>
<evidence type="ECO:0000256" key="5">
    <source>
        <dbReference type="ARBA" id="ARBA00048782"/>
    </source>
</evidence>
<comment type="similarity">
    <text evidence="6">Belongs to the MsrA Met sulfoxide reductase family.</text>
</comment>
<evidence type="ECO:0000256" key="1">
    <source>
        <dbReference type="ARBA" id="ARBA00023002"/>
    </source>
</evidence>
<dbReference type="Pfam" id="PF01625">
    <property type="entry name" value="PMSR"/>
    <property type="match status" value="1"/>
</dbReference>
<organism evidence="8 9">
    <name type="scientific">candidate division WOR-3 bacterium</name>
    <dbReference type="NCBI Taxonomy" id="2052148"/>
    <lineage>
        <taxon>Bacteria</taxon>
        <taxon>Bacteria division WOR-3</taxon>
    </lineage>
</organism>
<feature type="active site" evidence="6">
    <location>
        <position position="157"/>
    </location>
</feature>
<reference evidence="8 9" key="1">
    <citation type="journal article" date="2018" name="Nat. Biotechnol.">
        <title>A standardized bacterial taxonomy based on genome phylogeny substantially revises the tree of life.</title>
        <authorList>
            <person name="Parks D.H."/>
            <person name="Chuvochina M."/>
            <person name="Waite D.W."/>
            <person name="Rinke C."/>
            <person name="Skarshewski A."/>
            <person name="Chaumeil P.A."/>
            <person name="Hugenholtz P."/>
        </authorList>
    </citation>
    <scope>NUCLEOTIDE SEQUENCE [LARGE SCALE GENOMIC DNA]</scope>
    <source>
        <strain evidence="8">UBA9956</strain>
    </source>
</reference>
<evidence type="ECO:0000313" key="8">
    <source>
        <dbReference type="EMBL" id="HAV91604.1"/>
    </source>
</evidence>
<comment type="catalytic activity">
    <reaction evidence="5 6">
        <text>[thioredoxin]-disulfide + L-methionine + H2O = L-methionine (S)-S-oxide + [thioredoxin]-dithiol</text>
        <dbReference type="Rhea" id="RHEA:19993"/>
        <dbReference type="Rhea" id="RHEA-COMP:10698"/>
        <dbReference type="Rhea" id="RHEA-COMP:10700"/>
        <dbReference type="ChEBI" id="CHEBI:15377"/>
        <dbReference type="ChEBI" id="CHEBI:29950"/>
        <dbReference type="ChEBI" id="CHEBI:50058"/>
        <dbReference type="ChEBI" id="CHEBI:57844"/>
        <dbReference type="ChEBI" id="CHEBI:58772"/>
        <dbReference type="EC" id="1.8.4.11"/>
    </reaction>
</comment>
<dbReference type="InterPro" id="IPR011057">
    <property type="entry name" value="Mss4-like_sf"/>
</dbReference>
<dbReference type="PROSITE" id="PS51790">
    <property type="entry name" value="MSRB"/>
    <property type="match status" value="1"/>
</dbReference>
<keyword evidence="1 6" id="KW-0560">Oxidoreductase</keyword>
<dbReference type="InterPro" id="IPR002579">
    <property type="entry name" value="Met_Sox_Rdtase_MsrB_dom"/>
</dbReference>
<comment type="caution">
    <text evidence="8">The sequence shown here is derived from an EMBL/GenBank/DDBJ whole genome shotgun (WGS) entry which is preliminary data.</text>
</comment>
<dbReference type="GO" id="GO:0033743">
    <property type="term" value="F:peptide-methionine (R)-S-oxide reductase activity"/>
    <property type="evidence" value="ECO:0007669"/>
    <property type="project" value="UniProtKB-EC"/>
</dbReference>
<dbReference type="PANTHER" id="PTHR43774">
    <property type="entry name" value="PEPTIDE METHIONINE SULFOXIDE REDUCTASE"/>
    <property type="match status" value="1"/>
</dbReference>
<evidence type="ECO:0000256" key="4">
    <source>
        <dbReference type="ARBA" id="ARBA00048488"/>
    </source>
</evidence>
<dbReference type="Proteomes" id="UP000264062">
    <property type="component" value="Unassembled WGS sequence"/>
</dbReference>